<dbReference type="InterPro" id="IPR016024">
    <property type="entry name" value="ARM-type_fold"/>
</dbReference>
<dbReference type="Gene3D" id="1.25.10.10">
    <property type="entry name" value="Leucine-rich Repeat Variant"/>
    <property type="match status" value="2"/>
</dbReference>
<feature type="region of interest" description="Disordered" evidence="1">
    <location>
        <begin position="2638"/>
        <end position="2658"/>
    </location>
</feature>
<feature type="compositionally biased region" description="Low complexity" evidence="1">
    <location>
        <begin position="1911"/>
        <end position="1927"/>
    </location>
</feature>
<feature type="region of interest" description="Disordered" evidence="1">
    <location>
        <begin position="1847"/>
        <end position="1927"/>
    </location>
</feature>
<feature type="region of interest" description="Disordered" evidence="1">
    <location>
        <begin position="2933"/>
        <end position="2972"/>
    </location>
</feature>
<accession>A0ABR4MXI4</accession>
<dbReference type="PANTHER" id="PTHR17695">
    <property type="entry name" value="SMALL SUBUNIT PROCESSOME COMPONENT 20 HOMOLOG"/>
    <property type="match status" value="1"/>
</dbReference>
<dbReference type="Proteomes" id="UP001527925">
    <property type="component" value="Unassembled WGS sequence"/>
</dbReference>
<evidence type="ECO:0000256" key="1">
    <source>
        <dbReference type="SAM" id="MobiDB-lite"/>
    </source>
</evidence>
<feature type="domain" description="U3 small nucleolar RNA-associated protein 20 C-terminal" evidence="4">
    <location>
        <begin position="2708"/>
        <end position="2951"/>
    </location>
</feature>
<dbReference type="InterPro" id="IPR046523">
    <property type="entry name" value="UTP20_dom"/>
</dbReference>
<feature type="compositionally biased region" description="Basic residues" evidence="1">
    <location>
        <begin position="2956"/>
        <end position="2972"/>
    </location>
</feature>
<evidence type="ECO:0000313" key="5">
    <source>
        <dbReference type="EMBL" id="KAL2911950.1"/>
    </source>
</evidence>
<gene>
    <name evidence="5" type="primary">UTP20</name>
    <name evidence="5" type="ORF">HK105_208560</name>
</gene>
<dbReference type="SUPFAM" id="SSF48371">
    <property type="entry name" value="ARM repeat"/>
    <property type="match status" value="2"/>
</dbReference>
<dbReference type="InterPro" id="IPR052575">
    <property type="entry name" value="SSU_processome_comp_20"/>
</dbReference>
<protein>
    <submittedName>
        <fullName evidence="5">U3 snoRNP protein</fullName>
    </submittedName>
</protein>
<organism evidence="5 6">
    <name type="scientific">Polyrhizophydium stewartii</name>
    <dbReference type="NCBI Taxonomy" id="2732419"/>
    <lineage>
        <taxon>Eukaryota</taxon>
        <taxon>Fungi</taxon>
        <taxon>Fungi incertae sedis</taxon>
        <taxon>Chytridiomycota</taxon>
        <taxon>Chytridiomycota incertae sedis</taxon>
        <taxon>Chytridiomycetes</taxon>
        <taxon>Rhizophydiales</taxon>
        <taxon>Rhizophydiales incertae sedis</taxon>
        <taxon>Polyrhizophydium</taxon>
    </lineage>
</organism>
<proteinExistence type="predicted"/>
<dbReference type="EMBL" id="JADGIZ020000082">
    <property type="protein sequence ID" value="KAL2911950.1"/>
    <property type="molecule type" value="Genomic_DNA"/>
</dbReference>
<feature type="compositionally biased region" description="Acidic residues" evidence="1">
    <location>
        <begin position="835"/>
        <end position="848"/>
    </location>
</feature>
<feature type="compositionally biased region" description="Acidic residues" evidence="1">
    <location>
        <begin position="2643"/>
        <end position="2654"/>
    </location>
</feature>
<comment type="caution">
    <text evidence="5">The sequence shown here is derived from an EMBL/GenBank/DDBJ whole genome shotgun (WGS) entry which is preliminary data.</text>
</comment>
<feature type="domain" description="U3 small nucleolar RNA-associated protein 20 N-terminal" evidence="2">
    <location>
        <begin position="994"/>
        <end position="1670"/>
    </location>
</feature>
<evidence type="ECO:0000259" key="4">
    <source>
        <dbReference type="Pfam" id="PF23099"/>
    </source>
</evidence>
<feature type="compositionally biased region" description="Basic residues" evidence="1">
    <location>
        <begin position="2933"/>
        <end position="2948"/>
    </location>
</feature>
<sequence length="2972" mass="327117">MDDARVKGLNTSGGANRFKFQSFNDRIQSIRIDAIHRVIKSHEASEDVESFFQDAIARTAELNCTIHYTLFLRDLRPFSGSLLQILFHKQDIASVIERHLAVPNSQGTTTILEVVVALAKDLQEEFYPHFPAIFQAIVSLVQPATHPELLEAVFNCLAYLFKCLSKQLLGDIENTFALLLPVLRHSKLYVRKFAAESFGFLVRKIRDTDRQREVFRFMMACLFDNQTCEFAESISLTLFETIKQVKGAFHSKSPAILRTILSLSLELSRDRGSVAPIRMTEKVMILMGHYGSRDSLSDLWTPVLEVALAAANAAKQDATPLRFAELSHCLGFVSVWAGMRSGSRVHDFSALFGLAEKAAPAVLVEIPAAKQARAEWARLLCSIMLRAPMDDALVRGKSLMESLCCFSDFELALVLFHNLQAVGYVHFARFIVPYALGTVQRVWSIDPDRCTLFLADVFGAGFDNILHQVPHNLKDQHGMIRFAETDIFSTRAGRASAVPPPMFTKDIGLAILDRIESLSKPTKSAASIDAHAGTIFSALLVISRLSLPEARLSGVLRSLVKIALKQAGQDTLTLAPASKLEGSAAEVLRSIAGAALSTLSTRLSKLKNGLADMWDLVVKMALPAAGSNRALLAGIADYVEALAQDPFESKDSHLTADALTSVAAILLPSVGSLIGPVRLHTLRILAAFAQPHMRPIKDSPLHGPCPLFRLCLDIERTPRSVATAREMTILLRRIDSHVESKAMPALYDGVVMRYLCALLSVNFSPLWPEVTKSLVIAAKTNIPEFWAIFLEVFSLVRSNEPHEPGQPAYNMRIELDPGTGVSDHGASVGDGRGDGDDDDGDEDGDGDDAAARGIDSSTGAKAGKLRAAGTAKGAASRGSARVSFECTTLNEFYASWALSVRRLRQTHASCLAIFIEATQPDLERIDTVNIYCLLIRTLAELPGVVDRYSKDIVPVFLAIFHAEFDAAAPETPAGKAMDAALAVTAQEQTGTRHARTKILAFLDVFAKLNSPSRLHGAAELYSVLSQLLAKGDAKIQQRSLDCVIAWNEPGVAAYAEHLRNLAQDDKFRDHLTTLDIHDLRSRVKRQDLPAIMKVVVRILYGKLVSRRGRSASKTGVRARRVAIFAFLAGLDVHERQYMVDLMLEPFQGILEQPGPGSGHALAEFAINTDLPASALGPIKKQIGFLTVLEDFIKQLRSLVAPYLPSVLKTVLYLLHFSEDATRKALVRTGQETDILMADDNGADDVDADATAGADAEDDAEIAASDAGVSNAGISQIRAVRTGALRRLTQLFSIAVEFDFAPYIPALFSSFVSYRVPRLAIENTQAPSALVEMVVAWSKSLAYLPFLVTQNAQLLPAVLSLLSAKKVHDKVVLVVIEMIESIQELHAAHPDSNVMQSTLLPHMTLLLSQLERALAQHLEGVGQRARLAGDGITMRIIRVLSGLSSFVTAADNAETLVAILLPLLRRPNRSVPEATKVDLLEIFGHFVPMLPPLRTGRIDRSPHFNVVCSLFATLSTRVARVKLLFVFRQLAQFDVDALVPVADLLDDMNAFSARRMDEPDFDRRFGAFSRINESLYLSLTPAQWRPILGNLVFFTQEQDEYAIRTSAAYGVQRFIVRTGELFDGGSASQGTAAAMGDSNKPANAAIAPREPTHMDLALQFVLPSIKIGIRHSAMPVRAEFTTMLGLLVQTFPSLQQFQDMVVLLAEGDDEASFFSNIFHLQVHRRQRALRRLSEICDKGCLRSNNVVNIFVPLVSHFIFESDRVQDHAIINDAIGALGSCAGALSWSHYFSLAKRFLNLIPRRPELERILVRSLVHILDRFHFDLNGEDELAAQALKEAVPMDVDGARSMAIGSPDATAEDKVIRDDDDEDEDDDDDDNNSDNGNGQAEDQTMPGTKAPESNGSRPDRTRDVASVPRAAARPEAVAADASDMLVDTPVLNGADVTRAGEVPAQPRSQSRRILDTVVNRLLPGLHRLIAVKDDELVPVRIPLAIPVTKMLKLFPPSAMDLHLPKLLLSLCNIMKSHLQSTRDATRDTLAKISVMLGPAYLSYVVKELCSALTRGYQLHVLGYTLHAVVAALVPTIEPGSIDASVKMIMGVAVQDIFGETGKEREVDELRGKMREIKTSKSFDTLELTARVVSLGKIGVLLLPLKEIMLETANVKTIRQIEEIFRRIAVGLNANAGVSMVDFMKFVHSLVTENMALVQPDKTDKAKQSNAERTFLVQMKRTDTAEPLRYFQANAHLFVEFGLSLLLAALRRERIDLRDKEHLQMLDPLVDAMGTSLYSKHAAITVLALRVIALLLRAPLPSLQDARPVYVKRVFQLIAKSTSTASELVQACFRVLTIILRDCPDVPVTEKQIVTLAAIVQPDLEVPDRQTTTFTLIRAILGRKYVAKEVYDLMDVIVRLLVTSQSSQVRELARQAYMQFLLDYPHGHLRFRKQMTYMIKNLEYEHESGRSSILEVLNTAIAKFSDEILAEYAQILFAALVLSMVNDLSATCRKMAGMLVCALLKRLDVGGAEKLIGLTERWFAHKELRMRRTAAQAFGLVLQAFGDRAAKWVQAFMPHLEASLVSVVGELHERMEANADELGVDTADAAQGEDGDAPHGLKQWELGYYSLNTLTQIVSVLPGVVVVEPRAWASRPDDEDDDNEESGAGEDSGGARVCIWERVSQLLVHPHQWIRSQAAKLVGLVFSRIDPETRCPRGAAGAGKPHPLVATDADIRRIAGRCCSQLDSDLTTDDLAKQAVKNLVYLGRCLASRLETEAAPSQDGASDSDDPDVDNNNGAEADDVLGEGTDGEAQPQQRSTLLWLTHRLAYLARVETGKRRGPVLRRSVFQWFAAISPSIPKAARRPYYLSMVGALYRVAKDETAKGPVADELKQLALEVMAMFETQLGKAEYLDIYTKVHQQVLAVRQERRVQRSILAVADPAASAKRRTQKNLAKRNSRKRRADEFSSRRIRTGHSKKARGLNLD</sequence>
<dbReference type="InterPro" id="IPR011430">
    <property type="entry name" value="UTP20_N"/>
</dbReference>
<name>A0ABR4MXI4_9FUNG</name>
<feature type="compositionally biased region" description="Acidic residues" evidence="1">
    <location>
        <begin position="1865"/>
        <end position="1879"/>
    </location>
</feature>
<dbReference type="Pfam" id="PF23099">
    <property type="entry name" value="UTP20_C"/>
    <property type="match status" value="1"/>
</dbReference>
<dbReference type="PANTHER" id="PTHR17695:SF11">
    <property type="entry name" value="SMALL SUBUNIT PROCESSOME COMPONENT 20 HOMOLOG"/>
    <property type="match status" value="1"/>
</dbReference>
<feature type="region of interest" description="Disordered" evidence="1">
    <location>
        <begin position="2763"/>
        <end position="2803"/>
    </location>
</feature>
<dbReference type="Pfam" id="PF07539">
    <property type="entry name" value="UTP20_N"/>
    <property type="match status" value="1"/>
</dbReference>
<feature type="compositionally biased region" description="Polar residues" evidence="1">
    <location>
        <begin position="1880"/>
        <end position="1903"/>
    </location>
</feature>
<dbReference type="InterPro" id="IPR011989">
    <property type="entry name" value="ARM-like"/>
</dbReference>
<evidence type="ECO:0000259" key="2">
    <source>
        <dbReference type="Pfam" id="PF07539"/>
    </source>
</evidence>
<dbReference type="Pfam" id="PF20416">
    <property type="entry name" value="UTP20"/>
    <property type="match status" value="1"/>
</dbReference>
<evidence type="ECO:0000259" key="3">
    <source>
        <dbReference type="Pfam" id="PF20416"/>
    </source>
</evidence>
<dbReference type="InterPro" id="IPR057525">
    <property type="entry name" value="UTP20_C"/>
</dbReference>
<feature type="domain" description="U3 small nucleolar RNA-associated protein 20" evidence="3">
    <location>
        <begin position="1983"/>
        <end position="2197"/>
    </location>
</feature>
<feature type="region of interest" description="Disordered" evidence="1">
    <location>
        <begin position="806"/>
        <end position="855"/>
    </location>
</feature>
<reference evidence="5 6" key="1">
    <citation type="submission" date="2023-09" db="EMBL/GenBank/DDBJ databases">
        <title>Pangenome analysis of Batrachochytrium dendrobatidis and related Chytrids.</title>
        <authorList>
            <person name="Yacoub M.N."/>
            <person name="Stajich J.E."/>
            <person name="James T.Y."/>
        </authorList>
    </citation>
    <scope>NUCLEOTIDE SEQUENCE [LARGE SCALE GENOMIC DNA]</scope>
    <source>
        <strain evidence="5 6">JEL0888</strain>
    </source>
</reference>
<keyword evidence="6" id="KW-1185">Reference proteome</keyword>
<evidence type="ECO:0000313" key="6">
    <source>
        <dbReference type="Proteomes" id="UP001527925"/>
    </source>
</evidence>